<feature type="region of interest" description="Disordered" evidence="2">
    <location>
        <begin position="400"/>
        <end position="524"/>
    </location>
</feature>
<dbReference type="OMA" id="NDFFDRG"/>
<sequence>MQVFSNGPSSQELHFPEQSTIRRYYIETNANYITQNYSLPLQDELDSFKFYVVARRNYSLDVPFIVPRFFSQYSSDFGLFSASEEPSNDFFDRGITSTEDAELNDSPFPLSSQFTQSQPTTQLSQFTQSHPQTHSIQSTQTRGLSQSAQLTQTRLTRSKSLGIQSEPLTHSEPVVHSEPVIQLEPVIQSERLYGEVRDLNRIDNRLENLRDTVDILHQSVNRISNKLDTIPVQLTSKTTELELTEKPGLQVSRGRSREPEPRDKTSELQPLRGRSREPGIRGRPRLQSSRSRSRGLSRESDTLRGLSRESDTIRGLSRESELPRDKPLELVGTVDGRELEDKDENPDFSSHFQEPFRESLFDDSQSYPQSPHISPQPISKPVDTDAMETLDTIVSERTLEIPAKPMRTGKVGRPKGSTKSSKSLSNTNTNAKGLNTVNTTLGTMTRGKELTTYKRTDTSNVLYKLNRKGVSLGKRPRGRPKGVRKGSSRSTSRRGSDLKDFTEPSRITSKSRTSRSTTSRSRTAITPVTKTPAITPGDLTPVRSMVPMRRTRHRRPSINSSSLLNSLYIFKRRESDASDWPYGHESVTRSVRYPKRSRLPPSQHWASNVISDGTSVVFLAGVSKSRKHKHRDRSSTESNIAGGIFGNEVPDSSLVLTRENGDVELRLVDKSAEDTPKLRRISDYLQTFSSKVTSVPRRRGRPRKLPLIPPLTQLAPKNRTQLAPKNRTQLVPKNRTQLVPKNRNQLVPSDGTAVVPGDSTIVPSDVVSGTEIVPIEETDVQPPDAVIRKKKLGRVRIRRDLSVDEALEILKEAPMIYDEKGLEISFESPKYTKELSILKRRINRRKNFHQQLLTPEDNFDSFVEDETDRIYYKSIYPPYEDTSQIQQCHIYPMIITHQIRTSILVIPTNETLSLGNIKTNFICGWVCSGGNVVLMMDEVEVQRVQEKELFFLSSFNHWTIENNNS</sequence>
<feature type="compositionally biased region" description="Basic and acidic residues" evidence="2">
    <location>
        <begin position="255"/>
        <end position="266"/>
    </location>
</feature>
<feature type="compositionally biased region" description="Low complexity" evidence="2">
    <location>
        <begin position="505"/>
        <end position="523"/>
    </location>
</feature>
<dbReference type="eggNOG" id="ENOG502QX8F">
    <property type="taxonomic scope" value="Eukaryota"/>
</dbReference>
<evidence type="ECO:0000313" key="4">
    <source>
        <dbReference type="Proteomes" id="UP000001949"/>
    </source>
</evidence>
<dbReference type="EMBL" id="AAGK01000004">
    <property type="protein sequence ID" value="EAN31612.1"/>
    <property type="molecule type" value="Genomic_DNA"/>
</dbReference>
<dbReference type="KEGG" id="tpv:TP04_0260"/>
<feature type="compositionally biased region" description="Basic and acidic residues" evidence="2">
    <location>
        <begin position="446"/>
        <end position="457"/>
    </location>
</feature>
<dbReference type="InParanoid" id="Q4N2T6"/>
<name>Q4N2T6_THEPA</name>
<evidence type="ECO:0000256" key="1">
    <source>
        <dbReference type="SAM" id="Coils"/>
    </source>
</evidence>
<feature type="region of interest" description="Disordered" evidence="2">
    <location>
        <begin position="692"/>
        <end position="714"/>
    </location>
</feature>
<comment type="caution">
    <text evidence="3">The sequence shown here is derived from an EMBL/GenBank/DDBJ whole genome shotgun (WGS) entry which is preliminary data.</text>
</comment>
<feature type="compositionally biased region" description="Basic and acidic residues" evidence="2">
    <location>
        <begin position="494"/>
        <end position="503"/>
    </location>
</feature>
<evidence type="ECO:0000313" key="3">
    <source>
        <dbReference type="EMBL" id="EAN31612.1"/>
    </source>
</evidence>
<dbReference type="SMART" id="SM00384">
    <property type="entry name" value="AT_hook"/>
    <property type="match status" value="4"/>
</dbReference>
<feature type="compositionally biased region" description="Low complexity" evidence="2">
    <location>
        <begin position="415"/>
        <end position="430"/>
    </location>
</feature>
<feature type="region of interest" description="Disordered" evidence="2">
    <location>
        <begin position="245"/>
        <end position="384"/>
    </location>
</feature>
<dbReference type="GeneID" id="3500746"/>
<organism evidence="3 4">
    <name type="scientific">Theileria parva</name>
    <name type="common">East coast fever infection agent</name>
    <dbReference type="NCBI Taxonomy" id="5875"/>
    <lineage>
        <taxon>Eukaryota</taxon>
        <taxon>Sar</taxon>
        <taxon>Alveolata</taxon>
        <taxon>Apicomplexa</taxon>
        <taxon>Aconoidasida</taxon>
        <taxon>Piroplasmida</taxon>
        <taxon>Theileriidae</taxon>
        <taxon>Theileria</taxon>
    </lineage>
</organism>
<evidence type="ECO:0000256" key="2">
    <source>
        <dbReference type="SAM" id="MobiDB-lite"/>
    </source>
</evidence>
<gene>
    <name evidence="3" type="ordered locus">TP04_0260</name>
</gene>
<feature type="compositionally biased region" description="Basic and acidic residues" evidence="2">
    <location>
        <begin position="296"/>
        <end position="328"/>
    </location>
</feature>
<dbReference type="VEuPathDB" id="PiroplasmaDB:TpMuguga_04g00260"/>
<keyword evidence="4" id="KW-1185">Reference proteome</keyword>
<feature type="coiled-coil region" evidence="1">
    <location>
        <begin position="199"/>
        <end position="226"/>
    </location>
</feature>
<feature type="compositionally biased region" description="Low complexity" evidence="2">
    <location>
        <begin position="364"/>
        <end position="381"/>
    </location>
</feature>
<accession>Q4N2T6</accession>
<keyword evidence="1" id="KW-0175">Coiled coil</keyword>
<reference evidence="3 4" key="1">
    <citation type="journal article" date="2005" name="Science">
        <title>Genome sequence of Theileria parva, a bovine pathogen that transforms lymphocytes.</title>
        <authorList>
            <person name="Gardner M.J."/>
            <person name="Bishop R."/>
            <person name="Shah T."/>
            <person name="de Villiers E.P."/>
            <person name="Carlton J.M."/>
            <person name="Hall N."/>
            <person name="Ren Q."/>
            <person name="Paulsen I.T."/>
            <person name="Pain A."/>
            <person name="Berriman M."/>
            <person name="Wilson R.J.M."/>
            <person name="Sato S."/>
            <person name="Ralph S.A."/>
            <person name="Mann D.J."/>
            <person name="Xiong Z."/>
            <person name="Shallom S.J."/>
            <person name="Weidman J."/>
            <person name="Jiang L."/>
            <person name="Lynn J."/>
            <person name="Weaver B."/>
            <person name="Shoaibi A."/>
            <person name="Domingo A.R."/>
            <person name="Wasawo D."/>
            <person name="Crabtree J."/>
            <person name="Wortman J.R."/>
            <person name="Haas B."/>
            <person name="Angiuoli S.V."/>
            <person name="Creasy T.H."/>
            <person name="Lu C."/>
            <person name="Suh B."/>
            <person name="Silva J.C."/>
            <person name="Utterback T.R."/>
            <person name="Feldblyum T.V."/>
            <person name="Pertea M."/>
            <person name="Allen J."/>
            <person name="Nierman W.C."/>
            <person name="Taracha E.L.N."/>
            <person name="Salzberg S.L."/>
            <person name="White O.R."/>
            <person name="Fitzhugh H.A."/>
            <person name="Morzaria S."/>
            <person name="Venter J.C."/>
            <person name="Fraser C.M."/>
            <person name="Nene V."/>
        </authorList>
    </citation>
    <scope>NUCLEOTIDE SEQUENCE [LARGE SCALE GENOMIC DNA]</scope>
    <source>
        <strain evidence="3 4">Muguga</strain>
    </source>
</reference>
<proteinExistence type="predicted"/>
<dbReference type="Proteomes" id="UP000001949">
    <property type="component" value="Unassembled WGS sequence"/>
</dbReference>
<feature type="compositionally biased region" description="Polar residues" evidence="2">
    <location>
        <begin position="431"/>
        <end position="443"/>
    </location>
</feature>
<feature type="compositionally biased region" description="Basic residues" evidence="2">
    <location>
        <begin position="474"/>
        <end position="487"/>
    </location>
</feature>
<dbReference type="GO" id="GO:0003677">
    <property type="term" value="F:DNA binding"/>
    <property type="evidence" value="ECO:0007669"/>
    <property type="project" value="InterPro"/>
</dbReference>
<protein>
    <submittedName>
        <fullName evidence="3">Uncharacterized protein</fullName>
    </submittedName>
</protein>
<dbReference type="InterPro" id="IPR017956">
    <property type="entry name" value="AT_hook_DNA-bd_motif"/>
</dbReference>
<dbReference type="AlphaFoldDB" id="Q4N2T6"/>